<name>A0A9P6BXF9_9AGAR</name>
<gene>
    <name evidence="3" type="ORF">P691DRAFT_548876</name>
</gene>
<dbReference type="Pfam" id="PF20151">
    <property type="entry name" value="DUF6533"/>
    <property type="match status" value="1"/>
</dbReference>
<evidence type="ECO:0000313" key="3">
    <source>
        <dbReference type="EMBL" id="KAF9441669.1"/>
    </source>
</evidence>
<sequence>MVPDPAAAFWESDRIVILTYREQIDQYFNVASVAYWLYEYFLTIIPEISLIWSSQWTSVKVLYFLTRYSPFIDSGLTIPGYGALMLRFQRITHSVVACRVILQTRSRRRGQQDGFLDDMHGDLGSRIATPGNPSK</sequence>
<dbReference type="InterPro" id="IPR045340">
    <property type="entry name" value="DUF6533"/>
</dbReference>
<comment type="caution">
    <text evidence="3">The sequence shown here is derived from an EMBL/GenBank/DDBJ whole genome shotgun (WGS) entry which is preliminary data.</text>
</comment>
<reference evidence="3" key="1">
    <citation type="submission" date="2020-11" db="EMBL/GenBank/DDBJ databases">
        <authorList>
            <consortium name="DOE Joint Genome Institute"/>
            <person name="Ahrendt S."/>
            <person name="Riley R."/>
            <person name="Andreopoulos W."/>
            <person name="Labutti K."/>
            <person name="Pangilinan J."/>
            <person name="Ruiz-Duenas F.J."/>
            <person name="Barrasa J.M."/>
            <person name="Sanchez-Garcia M."/>
            <person name="Camarero S."/>
            <person name="Miyauchi S."/>
            <person name="Serrano A."/>
            <person name="Linde D."/>
            <person name="Babiker R."/>
            <person name="Drula E."/>
            <person name="Ayuso-Fernandez I."/>
            <person name="Pacheco R."/>
            <person name="Padilla G."/>
            <person name="Ferreira P."/>
            <person name="Barriuso J."/>
            <person name="Kellner H."/>
            <person name="Castanera R."/>
            <person name="Alfaro M."/>
            <person name="Ramirez L."/>
            <person name="Pisabarro A.G."/>
            <person name="Kuo A."/>
            <person name="Tritt A."/>
            <person name="Lipzen A."/>
            <person name="He G."/>
            <person name="Yan M."/>
            <person name="Ng V."/>
            <person name="Cullen D."/>
            <person name="Martin F."/>
            <person name="Rosso M.-N."/>
            <person name="Henrissat B."/>
            <person name="Hibbett D."/>
            <person name="Martinez A.T."/>
            <person name="Grigoriev I.V."/>
        </authorList>
    </citation>
    <scope>NUCLEOTIDE SEQUENCE</scope>
    <source>
        <strain evidence="3">MF-IS2</strain>
    </source>
</reference>
<evidence type="ECO:0000256" key="1">
    <source>
        <dbReference type="SAM" id="MobiDB-lite"/>
    </source>
</evidence>
<evidence type="ECO:0000259" key="2">
    <source>
        <dbReference type="Pfam" id="PF20151"/>
    </source>
</evidence>
<evidence type="ECO:0000313" key="4">
    <source>
        <dbReference type="Proteomes" id="UP000807342"/>
    </source>
</evidence>
<dbReference type="Proteomes" id="UP000807342">
    <property type="component" value="Unassembled WGS sequence"/>
</dbReference>
<dbReference type="OrthoDB" id="3353364at2759"/>
<dbReference type="AlphaFoldDB" id="A0A9P6BXF9"/>
<dbReference type="EMBL" id="MU151821">
    <property type="protein sequence ID" value="KAF9441669.1"/>
    <property type="molecule type" value="Genomic_DNA"/>
</dbReference>
<accession>A0A9P6BXF9</accession>
<keyword evidence="4" id="KW-1185">Reference proteome</keyword>
<proteinExistence type="predicted"/>
<feature type="region of interest" description="Disordered" evidence="1">
    <location>
        <begin position="112"/>
        <end position="135"/>
    </location>
</feature>
<feature type="domain" description="DUF6533" evidence="2">
    <location>
        <begin position="27"/>
        <end position="72"/>
    </location>
</feature>
<protein>
    <recommendedName>
        <fullName evidence="2">DUF6533 domain-containing protein</fullName>
    </recommendedName>
</protein>
<organism evidence="3 4">
    <name type="scientific">Macrolepiota fuliginosa MF-IS2</name>
    <dbReference type="NCBI Taxonomy" id="1400762"/>
    <lineage>
        <taxon>Eukaryota</taxon>
        <taxon>Fungi</taxon>
        <taxon>Dikarya</taxon>
        <taxon>Basidiomycota</taxon>
        <taxon>Agaricomycotina</taxon>
        <taxon>Agaricomycetes</taxon>
        <taxon>Agaricomycetidae</taxon>
        <taxon>Agaricales</taxon>
        <taxon>Agaricineae</taxon>
        <taxon>Agaricaceae</taxon>
        <taxon>Macrolepiota</taxon>
    </lineage>
</organism>